<proteinExistence type="inferred from homology"/>
<dbReference type="InterPro" id="IPR017871">
    <property type="entry name" value="ABC_transporter-like_CS"/>
</dbReference>
<evidence type="ECO:0000256" key="3">
    <source>
        <dbReference type="ARBA" id="ARBA00022741"/>
    </source>
</evidence>
<accession>A0ABY7VS68</accession>
<evidence type="ECO:0000256" key="1">
    <source>
        <dbReference type="ARBA" id="ARBA00005417"/>
    </source>
</evidence>
<dbReference type="NCBIfam" id="NF008453">
    <property type="entry name" value="PRK11308.1"/>
    <property type="match status" value="1"/>
</dbReference>
<dbReference type="NCBIfam" id="TIGR01727">
    <property type="entry name" value="oligo_HPY"/>
    <property type="match status" value="1"/>
</dbReference>
<evidence type="ECO:0000259" key="5">
    <source>
        <dbReference type="PROSITE" id="PS50893"/>
    </source>
</evidence>
<dbReference type="Gene3D" id="3.40.50.300">
    <property type="entry name" value="P-loop containing nucleotide triphosphate hydrolases"/>
    <property type="match status" value="1"/>
</dbReference>
<sequence length="324" mass="36125">MLKVNDLQMHFPVYGGLLRRQVAKVFAVDKVDLSVAPGETLGLVGESGCGKSTLGRAILQLYKPTAGSVKFQDKELTQLSKSEMREVRKDIQIILQDPGESLNSRHTVGRIIEEPLIIHKIGKNAAERKKQVLELLQKVGLQEDSYHRYPHEFSGGQRQRISIARAIALKPKLIICDEAVSALDVSIQSQILNLLMDLQKEMNLAYIFISHDLSVVRHVSDRIAVMYLGKIVELTDTDALYNKSLHPYTQALISAIPQPDPRRKKTSITLQGDVPSPLNPPSGCHFHTRCPLATDLCKTQVPELKQYSTSEKSHQASCHLISEP</sequence>
<feature type="domain" description="ABC transporter" evidence="5">
    <location>
        <begin position="2"/>
        <end position="253"/>
    </location>
</feature>
<dbReference type="InterPro" id="IPR003593">
    <property type="entry name" value="AAA+_ATPase"/>
</dbReference>
<dbReference type="SUPFAM" id="SSF52540">
    <property type="entry name" value="P-loop containing nucleoside triphosphate hydrolases"/>
    <property type="match status" value="1"/>
</dbReference>
<evidence type="ECO:0000313" key="7">
    <source>
        <dbReference type="Proteomes" id="UP001214250"/>
    </source>
</evidence>
<keyword evidence="3" id="KW-0547">Nucleotide-binding</keyword>
<dbReference type="PROSITE" id="PS50893">
    <property type="entry name" value="ABC_TRANSPORTER_2"/>
    <property type="match status" value="1"/>
</dbReference>
<gene>
    <name evidence="6" type="ORF">PQO03_08195</name>
</gene>
<evidence type="ECO:0000313" key="6">
    <source>
        <dbReference type="EMBL" id="WDE95696.1"/>
    </source>
</evidence>
<comment type="similarity">
    <text evidence="1">Belongs to the ABC transporter superfamily.</text>
</comment>
<dbReference type="EMBL" id="CP117811">
    <property type="protein sequence ID" value="WDE95696.1"/>
    <property type="molecule type" value="Genomic_DNA"/>
</dbReference>
<organism evidence="6 7">
    <name type="scientific">Lentisphaera profundi</name>
    <dbReference type="NCBI Taxonomy" id="1658616"/>
    <lineage>
        <taxon>Bacteria</taxon>
        <taxon>Pseudomonadati</taxon>
        <taxon>Lentisphaerota</taxon>
        <taxon>Lentisphaeria</taxon>
        <taxon>Lentisphaerales</taxon>
        <taxon>Lentisphaeraceae</taxon>
        <taxon>Lentisphaera</taxon>
    </lineage>
</organism>
<dbReference type="Proteomes" id="UP001214250">
    <property type="component" value="Chromosome 1"/>
</dbReference>
<dbReference type="Pfam" id="PF00005">
    <property type="entry name" value="ABC_tran"/>
    <property type="match status" value="1"/>
</dbReference>
<dbReference type="InterPro" id="IPR013563">
    <property type="entry name" value="Oligopep_ABC_C"/>
</dbReference>
<dbReference type="CDD" id="cd03257">
    <property type="entry name" value="ABC_NikE_OppD_transporters"/>
    <property type="match status" value="1"/>
</dbReference>
<dbReference type="GO" id="GO:0005524">
    <property type="term" value="F:ATP binding"/>
    <property type="evidence" value="ECO:0007669"/>
    <property type="project" value="UniProtKB-KW"/>
</dbReference>
<evidence type="ECO:0000256" key="4">
    <source>
        <dbReference type="ARBA" id="ARBA00022840"/>
    </source>
</evidence>
<dbReference type="InterPro" id="IPR003439">
    <property type="entry name" value="ABC_transporter-like_ATP-bd"/>
</dbReference>
<dbReference type="InterPro" id="IPR050319">
    <property type="entry name" value="ABC_transp_ATP-bind"/>
</dbReference>
<keyword evidence="2" id="KW-0813">Transport</keyword>
<dbReference type="PANTHER" id="PTHR43776">
    <property type="entry name" value="TRANSPORT ATP-BINDING PROTEIN"/>
    <property type="match status" value="1"/>
</dbReference>
<dbReference type="Pfam" id="PF08352">
    <property type="entry name" value="oligo_HPY"/>
    <property type="match status" value="1"/>
</dbReference>
<dbReference type="SMART" id="SM00382">
    <property type="entry name" value="AAA"/>
    <property type="match status" value="1"/>
</dbReference>
<name>A0ABY7VS68_9BACT</name>
<keyword evidence="7" id="KW-1185">Reference proteome</keyword>
<dbReference type="PANTHER" id="PTHR43776:SF7">
    <property type="entry name" value="D,D-DIPEPTIDE TRANSPORT ATP-BINDING PROTEIN DDPF-RELATED"/>
    <property type="match status" value="1"/>
</dbReference>
<dbReference type="PROSITE" id="PS00211">
    <property type="entry name" value="ABC_TRANSPORTER_1"/>
    <property type="match status" value="1"/>
</dbReference>
<reference evidence="6 7" key="1">
    <citation type="submission" date="2023-02" db="EMBL/GenBank/DDBJ databases">
        <title>Genome sequence of Lentisphaera profundi SAORIC-696.</title>
        <authorList>
            <person name="Kim e."/>
            <person name="Cho J.-C."/>
            <person name="Choi A."/>
            <person name="Kang I."/>
        </authorList>
    </citation>
    <scope>NUCLEOTIDE SEQUENCE [LARGE SCALE GENOMIC DNA]</scope>
    <source>
        <strain evidence="6 7">SAORIC-696</strain>
    </source>
</reference>
<dbReference type="InterPro" id="IPR027417">
    <property type="entry name" value="P-loop_NTPase"/>
</dbReference>
<keyword evidence="4 6" id="KW-0067">ATP-binding</keyword>
<evidence type="ECO:0000256" key="2">
    <source>
        <dbReference type="ARBA" id="ARBA00022448"/>
    </source>
</evidence>
<protein>
    <submittedName>
        <fullName evidence="6">Dipeptide ABC transporter ATP-binding protein</fullName>
    </submittedName>
</protein>